<proteinExistence type="inferred from homology"/>
<dbReference type="GO" id="GO:0005886">
    <property type="term" value="C:plasma membrane"/>
    <property type="evidence" value="ECO:0007669"/>
    <property type="project" value="TreeGrafter"/>
</dbReference>
<dbReference type="PANTHER" id="PTHR43461">
    <property type="entry name" value="TRANSMEMBRANE PROTEIN 256"/>
    <property type="match status" value="1"/>
</dbReference>
<feature type="transmembrane region" description="Helical" evidence="6">
    <location>
        <begin position="12"/>
        <end position="32"/>
    </location>
</feature>
<dbReference type="PANTHER" id="PTHR43461:SF1">
    <property type="entry name" value="TRANSMEMBRANE PROTEIN 256"/>
    <property type="match status" value="1"/>
</dbReference>
<dbReference type="Proteomes" id="UP000249522">
    <property type="component" value="Unassembled WGS sequence"/>
</dbReference>
<sequence>MTKVVETLNSKLSFYGAIHAALAVMLGAFGAHGLEERLTADMLAVYETGVRYHMYHALGMILAGILLSREENRKLRLGGQLMHIGIFLFSGSLYVLVLSDNTKLGMITPLGGVLFIAGWALIAAAVWPAKQR</sequence>
<comment type="subcellular location">
    <subcellularLocation>
        <location evidence="1">Membrane</location>
        <topology evidence="1">Multi-pass membrane protein</topology>
    </subcellularLocation>
</comment>
<feature type="transmembrane region" description="Helical" evidence="6">
    <location>
        <begin position="104"/>
        <end position="127"/>
    </location>
</feature>
<reference evidence="7 8" key="1">
    <citation type="submission" date="2018-06" db="EMBL/GenBank/DDBJ databases">
        <title>Paenibacillus imtechensis sp. nov.</title>
        <authorList>
            <person name="Pinnaka A.K."/>
            <person name="Singh H."/>
            <person name="Kaur M."/>
        </authorList>
    </citation>
    <scope>NUCLEOTIDE SEQUENCE [LARGE SCALE GENOMIC DNA]</scope>
    <source>
        <strain evidence="7 8">SMB1</strain>
    </source>
</reference>
<evidence type="ECO:0000256" key="1">
    <source>
        <dbReference type="ARBA" id="ARBA00004141"/>
    </source>
</evidence>
<dbReference type="OrthoDB" id="9802121at2"/>
<evidence type="ECO:0000256" key="3">
    <source>
        <dbReference type="ARBA" id="ARBA00022692"/>
    </source>
</evidence>
<keyword evidence="8" id="KW-1185">Reference proteome</keyword>
<evidence type="ECO:0000256" key="4">
    <source>
        <dbReference type="ARBA" id="ARBA00022989"/>
    </source>
</evidence>
<keyword evidence="5 6" id="KW-0472">Membrane</keyword>
<name>A0A2W1L6B4_9BACL</name>
<organism evidence="7 8">
    <name type="scientific">Paenibacillus sambharensis</name>
    <dbReference type="NCBI Taxonomy" id="1803190"/>
    <lineage>
        <taxon>Bacteria</taxon>
        <taxon>Bacillati</taxon>
        <taxon>Bacillota</taxon>
        <taxon>Bacilli</taxon>
        <taxon>Bacillales</taxon>
        <taxon>Paenibacillaceae</taxon>
        <taxon>Paenibacillus</taxon>
    </lineage>
</organism>
<feature type="transmembrane region" description="Helical" evidence="6">
    <location>
        <begin position="81"/>
        <end position="98"/>
    </location>
</feature>
<evidence type="ECO:0000313" key="7">
    <source>
        <dbReference type="EMBL" id="PZD94493.1"/>
    </source>
</evidence>
<accession>A0A2W1L6B4</accession>
<evidence type="ECO:0000256" key="6">
    <source>
        <dbReference type="SAM" id="Phobius"/>
    </source>
</evidence>
<dbReference type="EMBL" id="QKRB01000053">
    <property type="protein sequence ID" value="PZD94493.1"/>
    <property type="molecule type" value="Genomic_DNA"/>
</dbReference>
<comment type="similarity">
    <text evidence="2">Belongs to the UPF0382 family.</text>
</comment>
<feature type="transmembrane region" description="Helical" evidence="6">
    <location>
        <begin position="52"/>
        <end position="69"/>
    </location>
</feature>
<evidence type="ECO:0000256" key="2">
    <source>
        <dbReference type="ARBA" id="ARBA00009694"/>
    </source>
</evidence>
<dbReference type="InterPro" id="IPR006696">
    <property type="entry name" value="DUF423"/>
</dbReference>
<dbReference type="AlphaFoldDB" id="A0A2W1L6B4"/>
<keyword evidence="3 6" id="KW-0812">Transmembrane</keyword>
<gene>
    <name evidence="7" type="ORF">DNH61_17875</name>
</gene>
<evidence type="ECO:0000313" key="8">
    <source>
        <dbReference type="Proteomes" id="UP000249522"/>
    </source>
</evidence>
<evidence type="ECO:0000256" key="5">
    <source>
        <dbReference type="ARBA" id="ARBA00023136"/>
    </source>
</evidence>
<protein>
    <submittedName>
        <fullName evidence="7">DUF423 domain-containing protein</fullName>
    </submittedName>
</protein>
<dbReference type="Pfam" id="PF04241">
    <property type="entry name" value="DUF423"/>
    <property type="match status" value="1"/>
</dbReference>
<keyword evidence="4 6" id="KW-1133">Transmembrane helix</keyword>
<comment type="caution">
    <text evidence="7">The sequence shown here is derived from an EMBL/GenBank/DDBJ whole genome shotgun (WGS) entry which is preliminary data.</text>
</comment>